<feature type="signal peptide" evidence="1">
    <location>
        <begin position="1"/>
        <end position="19"/>
    </location>
</feature>
<evidence type="ECO:0008006" key="4">
    <source>
        <dbReference type="Google" id="ProtNLM"/>
    </source>
</evidence>
<reference evidence="2 3" key="1">
    <citation type="submission" date="2016-02" db="EMBL/GenBank/DDBJ databases">
        <title>Paenibacillus sp. LPB0068, isolated from Crassostrea gigas.</title>
        <authorList>
            <person name="Shin S.-K."/>
            <person name="Yi H."/>
        </authorList>
    </citation>
    <scope>NUCLEOTIDE SEQUENCE [LARGE SCALE GENOMIC DNA]</scope>
    <source>
        <strain evidence="2 3">LPB0068</strain>
    </source>
</reference>
<dbReference type="PROSITE" id="PS51257">
    <property type="entry name" value="PROKAR_LIPOPROTEIN"/>
    <property type="match status" value="1"/>
</dbReference>
<comment type="caution">
    <text evidence="2">The sequence shown here is derived from an EMBL/GenBank/DDBJ whole genome shotgun (WGS) entry which is preliminary data.</text>
</comment>
<dbReference type="STRING" id="1763538.LPB68_21070"/>
<name>A0A167FFY6_9BACL</name>
<keyword evidence="3" id="KW-1185">Reference proteome</keyword>
<protein>
    <recommendedName>
        <fullName evidence="4">DUF4829 domain-containing protein</fullName>
    </recommendedName>
</protein>
<feature type="chain" id="PRO_5038989648" description="DUF4829 domain-containing protein" evidence="1">
    <location>
        <begin position="20"/>
        <end position="167"/>
    </location>
</feature>
<evidence type="ECO:0000256" key="1">
    <source>
        <dbReference type="SAM" id="SignalP"/>
    </source>
</evidence>
<dbReference type="RefSeq" id="WP_068655296.1">
    <property type="nucleotide sequence ID" value="NZ_CP017770.1"/>
</dbReference>
<keyword evidence="1" id="KW-0732">Signal</keyword>
<evidence type="ECO:0000313" key="3">
    <source>
        <dbReference type="Proteomes" id="UP000077134"/>
    </source>
</evidence>
<dbReference type="AlphaFoldDB" id="A0A167FFY6"/>
<dbReference type="OrthoDB" id="2628962at2"/>
<organism evidence="2 3">
    <name type="scientific">Paenibacillus crassostreae</name>
    <dbReference type="NCBI Taxonomy" id="1763538"/>
    <lineage>
        <taxon>Bacteria</taxon>
        <taxon>Bacillati</taxon>
        <taxon>Bacillota</taxon>
        <taxon>Bacilli</taxon>
        <taxon>Bacillales</taxon>
        <taxon>Paenibacillaceae</taxon>
        <taxon>Paenibacillus</taxon>
    </lineage>
</organism>
<proteinExistence type="predicted"/>
<dbReference type="EMBL" id="LSFN01000005">
    <property type="protein sequence ID" value="OAB76518.1"/>
    <property type="molecule type" value="Genomic_DNA"/>
</dbReference>
<dbReference type="Proteomes" id="UP000077134">
    <property type="component" value="Unassembled WGS sequence"/>
</dbReference>
<gene>
    <name evidence="2" type="ORF">PNBC_03670</name>
</gene>
<evidence type="ECO:0000313" key="2">
    <source>
        <dbReference type="EMBL" id="OAB76518.1"/>
    </source>
</evidence>
<accession>A0A167FFY6</accession>
<dbReference type="KEGG" id="pcx:LPB68_21070"/>
<sequence>MIRTKAFLISLLICLTLLGCTGNGSTTLNSQEAEKTNLSEQVKQLEERPSDAFMMDLRETMNLSLKIFHAMENDDYTYLESVSASGVVINKDDNQVVYSAYEQEIRINFLKGLQFDNLEYWSSGYINSDKEFQLGFAQFYEDTHGTIYIDFIRENGQWLFNGFMTNA</sequence>